<dbReference type="EMBL" id="MN079181">
    <property type="protein sequence ID" value="QEA06889.1"/>
    <property type="molecule type" value="Genomic_DNA"/>
</dbReference>
<sequence>MSAAALDYPLPRPALGEPVPVAGGVRWLRLPLPFALDHINLWLLDGAAGERVLVDTGVGSPDNRAHWQGLLEAWSPGRIVVTHFHPDHMGLARWLQAATGAVVWMTRAERDTAERLLASSDDEAGESVAAFYRRHGLDAGRADALRRRGNTYSPLVDGMPEIGCCIADGDTLDLAGADWRVIVGRGHAPEHACLYRAEDGVLIAGDQLLPRISSNVSVPPAAPDADPLGAFLDSLDTLDTLPADTLVLPSHGRPFRGLHARTAELRAHHGHHLEVLLAEARRRPLTAADALPLLFDRSLDSHSLFFAMGEAVAHLNRLWHTGAVARRERDGAWVFTAP</sequence>
<evidence type="ECO:0000313" key="2">
    <source>
        <dbReference type="EMBL" id="QEA06889.1"/>
    </source>
</evidence>
<proteinExistence type="predicted"/>
<reference evidence="2" key="1">
    <citation type="submission" date="2019-06" db="EMBL/GenBank/DDBJ databases">
        <authorList>
            <person name="Murdoch R.W."/>
            <person name="Fathepure B."/>
        </authorList>
    </citation>
    <scope>NUCLEOTIDE SEQUENCE</scope>
</reference>
<evidence type="ECO:0000259" key="1">
    <source>
        <dbReference type="SMART" id="SM00849"/>
    </source>
</evidence>
<dbReference type="InterPro" id="IPR036866">
    <property type="entry name" value="RibonucZ/Hydroxyglut_hydro"/>
</dbReference>
<keyword evidence="2" id="KW-0378">Hydrolase</keyword>
<dbReference type="Pfam" id="PF21221">
    <property type="entry name" value="B_lactamase-like_C"/>
    <property type="match status" value="1"/>
</dbReference>
<dbReference type="PANTHER" id="PTHR23131">
    <property type="entry name" value="ENDORIBONUCLEASE LACTB2"/>
    <property type="match status" value="1"/>
</dbReference>
<dbReference type="AlphaFoldDB" id="A0A5B8RCX2"/>
<dbReference type="Pfam" id="PF00753">
    <property type="entry name" value="Lactamase_B"/>
    <property type="match status" value="1"/>
</dbReference>
<dbReference type="PANTHER" id="PTHR23131:SF4">
    <property type="entry name" value="METALLO-BETA-LACTAMASE SUPERFAMILY POTEIN"/>
    <property type="match status" value="1"/>
</dbReference>
<feature type="domain" description="Metallo-beta-lactamase" evidence="1">
    <location>
        <begin position="38"/>
        <end position="251"/>
    </location>
</feature>
<dbReference type="Gene3D" id="3.60.15.10">
    <property type="entry name" value="Ribonuclease Z/Hydroxyacylglutathione hydrolase-like"/>
    <property type="match status" value="1"/>
</dbReference>
<dbReference type="EC" id="3.1.2.6" evidence="2"/>
<protein>
    <submittedName>
        <fullName evidence="2">Hydroxyacylglutathione hydrolase</fullName>
        <ecNumber evidence="2">3.1.2.6</ecNumber>
    </submittedName>
</protein>
<dbReference type="InterPro" id="IPR036388">
    <property type="entry name" value="WH-like_DNA-bd_sf"/>
</dbReference>
<name>A0A5B8RCX2_9ZZZZ</name>
<dbReference type="SUPFAM" id="SSF56281">
    <property type="entry name" value="Metallo-hydrolase/oxidoreductase"/>
    <property type="match status" value="1"/>
</dbReference>
<dbReference type="InterPro" id="IPR048933">
    <property type="entry name" value="B_lactamase-like_C"/>
</dbReference>
<accession>A0A5B8RCX2</accession>
<organism evidence="2">
    <name type="scientific">uncultured organism</name>
    <dbReference type="NCBI Taxonomy" id="155900"/>
    <lineage>
        <taxon>unclassified sequences</taxon>
        <taxon>environmental samples</taxon>
    </lineage>
</organism>
<dbReference type="InterPro" id="IPR001279">
    <property type="entry name" value="Metallo-B-lactamas"/>
</dbReference>
<dbReference type="SMART" id="SM00849">
    <property type="entry name" value="Lactamase_B"/>
    <property type="match status" value="1"/>
</dbReference>
<dbReference type="Gene3D" id="1.10.10.10">
    <property type="entry name" value="Winged helix-like DNA-binding domain superfamily/Winged helix DNA-binding domain"/>
    <property type="match status" value="1"/>
</dbReference>
<gene>
    <name evidence="2" type="primary">gloB_1</name>
    <name evidence="2" type="ORF">KBTEX_03231</name>
</gene>
<dbReference type="GO" id="GO:0004416">
    <property type="term" value="F:hydroxyacylglutathione hydrolase activity"/>
    <property type="evidence" value="ECO:0007669"/>
    <property type="project" value="UniProtKB-EC"/>
</dbReference>
<dbReference type="InterPro" id="IPR050662">
    <property type="entry name" value="Sec-metab_biosynth-thioest"/>
</dbReference>